<evidence type="ECO:0000313" key="2">
    <source>
        <dbReference type="EMBL" id="ABV22258.1"/>
    </source>
</evidence>
<dbReference type="EMBL" id="EF134144">
    <property type="protein sequence ID" value="ABV22258.1"/>
    <property type="molecule type" value="mRNA"/>
</dbReference>
<dbReference type="InterPro" id="IPR032675">
    <property type="entry name" value="LRR_dom_sf"/>
</dbReference>
<name>A7YXX9_KARVE</name>
<dbReference type="SUPFAM" id="SSF52047">
    <property type="entry name" value="RNI-like"/>
    <property type="match status" value="1"/>
</dbReference>
<dbReference type="Gene3D" id="3.80.10.10">
    <property type="entry name" value="Ribonuclease Inhibitor"/>
    <property type="match status" value="1"/>
</dbReference>
<protein>
    <submittedName>
        <fullName evidence="2">Ribonuclease inhibitor-like protein</fullName>
    </submittedName>
</protein>
<dbReference type="SMART" id="SM00368">
    <property type="entry name" value="LRR_RI"/>
    <property type="match status" value="2"/>
</dbReference>
<evidence type="ECO:0000256" key="1">
    <source>
        <dbReference type="SAM" id="MobiDB-lite"/>
    </source>
</evidence>
<dbReference type="InterPro" id="IPR001611">
    <property type="entry name" value="Leu-rich_rpt"/>
</dbReference>
<dbReference type="Pfam" id="PF13516">
    <property type="entry name" value="LRR_6"/>
    <property type="match status" value="1"/>
</dbReference>
<proteinExistence type="evidence at transcript level"/>
<accession>A7YXX9</accession>
<organism evidence="2">
    <name type="scientific">Karlodinium veneficum</name>
    <name type="common">Dinoflagellate</name>
    <name type="synonym">Karlodinium micrum</name>
    <dbReference type="NCBI Taxonomy" id="407301"/>
    <lineage>
        <taxon>Eukaryota</taxon>
        <taxon>Sar</taxon>
        <taxon>Alveolata</taxon>
        <taxon>Dinophyceae</taxon>
        <taxon>Gymnodiniales</taxon>
        <taxon>Kareniaceae</taxon>
        <taxon>Karlodinium</taxon>
    </lineage>
</organism>
<sequence>MVLVEELSDDEVEINHVTKENNRNCENNENHDSSEKKEPALKRGFFDKAEPLYPPEGSPEGHVAPETHKAHTEHKLNQEIGDQLNRGAKENNGHERPHWYTKDYPKDCQYNSPGCDIQEMPTSVHANELMKEYLRGERWQEATKKGLSCLRLTFMSICDEDIPEIVERLRGDEDVKELDLSNNKIKDKGVQTLVGALANGVAPNLRELHLYSNEFGELGQTMLTKGLAVFRKKLEVHWKEAKWARLASPLEPSSANAAPH</sequence>
<feature type="region of interest" description="Disordered" evidence="1">
    <location>
        <begin position="15"/>
        <end position="41"/>
    </location>
</feature>
<reference evidence="2" key="1">
    <citation type="journal article" date="2007" name="Proc. Natl. Acad. Sci. U.S.A.">
        <title>Spliced leader RNA trans-splicing in dinoflagellates.</title>
        <authorList>
            <person name="Zhang H."/>
            <person name="Hou Y."/>
            <person name="Miranda L."/>
            <person name="Campbell D.A."/>
            <person name="Sturm N.R."/>
            <person name="Gaasterland T."/>
            <person name="Lin S."/>
        </authorList>
    </citation>
    <scope>NUCLEOTIDE SEQUENCE</scope>
    <source>
        <strain evidence="2">CCMP1975</strain>
    </source>
</reference>
<dbReference type="AlphaFoldDB" id="A7YXX9"/>